<dbReference type="Pfam" id="PF01846">
    <property type="entry name" value="FF"/>
    <property type="match status" value="3"/>
</dbReference>
<evidence type="ECO:0000313" key="7">
    <source>
        <dbReference type="Proteomes" id="UP000801492"/>
    </source>
</evidence>
<dbReference type="PANTHER" id="PTHR11864">
    <property type="entry name" value="PRE-MRNA-PROCESSING PROTEIN PRP40"/>
    <property type="match status" value="1"/>
</dbReference>
<feature type="compositionally biased region" description="Polar residues" evidence="3">
    <location>
        <begin position="218"/>
        <end position="235"/>
    </location>
</feature>
<dbReference type="Gene3D" id="1.10.10.440">
    <property type="entry name" value="FF domain"/>
    <property type="match status" value="5"/>
</dbReference>
<dbReference type="Proteomes" id="UP000801492">
    <property type="component" value="Unassembled WGS sequence"/>
</dbReference>
<dbReference type="Gene3D" id="2.20.70.10">
    <property type="match status" value="2"/>
</dbReference>
<feature type="domain" description="WW" evidence="4">
    <location>
        <begin position="59"/>
        <end position="92"/>
    </location>
</feature>
<keyword evidence="2" id="KW-0175">Coiled coil</keyword>
<dbReference type="InterPro" id="IPR001202">
    <property type="entry name" value="WW_dom"/>
</dbReference>
<evidence type="ECO:0000256" key="2">
    <source>
        <dbReference type="SAM" id="Coils"/>
    </source>
</evidence>
<feature type="coiled-coil region" evidence="2">
    <location>
        <begin position="577"/>
        <end position="612"/>
    </location>
</feature>
<evidence type="ECO:0000313" key="6">
    <source>
        <dbReference type="EMBL" id="KAF2882485.1"/>
    </source>
</evidence>
<dbReference type="GO" id="GO:0005685">
    <property type="term" value="C:U1 snRNP"/>
    <property type="evidence" value="ECO:0007669"/>
    <property type="project" value="TreeGrafter"/>
</dbReference>
<evidence type="ECO:0000256" key="1">
    <source>
        <dbReference type="ARBA" id="ARBA00022737"/>
    </source>
</evidence>
<feature type="region of interest" description="Disordered" evidence="3">
    <location>
        <begin position="205"/>
        <end position="237"/>
    </location>
</feature>
<dbReference type="PANTHER" id="PTHR11864:SF0">
    <property type="entry name" value="PRP40 PRE-MRNA PROCESSING FACTOR 40 HOMOLOG A (YEAST)"/>
    <property type="match status" value="1"/>
</dbReference>
<dbReference type="SMART" id="SM00441">
    <property type="entry name" value="FF"/>
    <property type="match status" value="4"/>
</dbReference>
<dbReference type="InterPro" id="IPR002713">
    <property type="entry name" value="FF_domain"/>
</dbReference>
<dbReference type="GO" id="GO:0071004">
    <property type="term" value="C:U2-type prespliceosome"/>
    <property type="evidence" value="ECO:0007669"/>
    <property type="project" value="TreeGrafter"/>
</dbReference>
<dbReference type="Pfam" id="PF00397">
    <property type="entry name" value="WW"/>
    <property type="match status" value="2"/>
</dbReference>
<dbReference type="PROSITE" id="PS01159">
    <property type="entry name" value="WW_DOMAIN_1"/>
    <property type="match status" value="2"/>
</dbReference>
<feature type="domain" description="WW" evidence="4">
    <location>
        <begin position="105"/>
        <end position="133"/>
    </location>
</feature>
<dbReference type="EMBL" id="VTPC01090614">
    <property type="protein sequence ID" value="KAF2882485.1"/>
    <property type="molecule type" value="Genomic_DNA"/>
</dbReference>
<feature type="compositionally biased region" description="Pro residues" evidence="3">
    <location>
        <begin position="8"/>
        <end position="27"/>
    </location>
</feature>
<dbReference type="InterPro" id="IPR039726">
    <property type="entry name" value="Prp40-like"/>
</dbReference>
<feature type="coiled-coil region" evidence="2">
    <location>
        <begin position="421"/>
        <end position="463"/>
    </location>
</feature>
<reference evidence="6" key="1">
    <citation type="submission" date="2019-08" db="EMBL/GenBank/DDBJ databases">
        <title>The genome of the North American firefly Photinus pyralis.</title>
        <authorList>
            <consortium name="Photinus pyralis genome working group"/>
            <person name="Fallon T.R."/>
            <person name="Sander Lower S.E."/>
            <person name="Weng J.-K."/>
        </authorList>
    </citation>
    <scope>NUCLEOTIDE SEQUENCE</scope>
    <source>
        <strain evidence="6">TRF0915ILg1</strain>
        <tissue evidence="6">Whole body</tissue>
    </source>
</reference>
<feature type="region of interest" description="Disordered" evidence="3">
    <location>
        <begin position="656"/>
        <end position="777"/>
    </location>
</feature>
<gene>
    <name evidence="6" type="ORF">ILUMI_23710</name>
</gene>
<feature type="domain" description="FF" evidence="5">
    <location>
        <begin position="243"/>
        <end position="297"/>
    </location>
</feature>
<dbReference type="FunFam" id="1.10.10.440:FF:000002">
    <property type="entry name" value="pre-mRNA-processing factor 40 homolog A isoform X1"/>
    <property type="match status" value="1"/>
</dbReference>
<organism evidence="6 7">
    <name type="scientific">Ignelater luminosus</name>
    <name type="common">Cucubano</name>
    <name type="synonym">Pyrophorus luminosus</name>
    <dbReference type="NCBI Taxonomy" id="2038154"/>
    <lineage>
        <taxon>Eukaryota</taxon>
        <taxon>Metazoa</taxon>
        <taxon>Ecdysozoa</taxon>
        <taxon>Arthropoda</taxon>
        <taxon>Hexapoda</taxon>
        <taxon>Insecta</taxon>
        <taxon>Pterygota</taxon>
        <taxon>Neoptera</taxon>
        <taxon>Endopterygota</taxon>
        <taxon>Coleoptera</taxon>
        <taxon>Polyphaga</taxon>
        <taxon>Elateriformia</taxon>
        <taxon>Elateroidea</taxon>
        <taxon>Elateridae</taxon>
        <taxon>Agrypninae</taxon>
        <taxon>Pyrophorini</taxon>
        <taxon>Ignelater</taxon>
    </lineage>
</organism>
<protein>
    <recommendedName>
        <fullName evidence="8">Pre-mRNA-processing factor 40 homolog A</fullName>
    </recommendedName>
</protein>
<keyword evidence="1" id="KW-0677">Repeat</keyword>
<dbReference type="PROSITE" id="PS50020">
    <property type="entry name" value="WW_DOMAIN_2"/>
    <property type="match status" value="2"/>
</dbReference>
<dbReference type="OrthoDB" id="187617at2759"/>
<comment type="caution">
    <text evidence="6">The sequence shown here is derived from an EMBL/GenBank/DDBJ whole genome shotgun (WGS) entry which is preliminary data.</text>
</comment>
<dbReference type="SUPFAM" id="SSF81698">
    <property type="entry name" value="FF domain"/>
    <property type="match status" value="5"/>
</dbReference>
<evidence type="ECO:0000259" key="4">
    <source>
        <dbReference type="PROSITE" id="PS50020"/>
    </source>
</evidence>
<dbReference type="FunFam" id="1.10.10.440:FF:000037">
    <property type="entry name" value="Pre-mRNA-processing factor 40"/>
    <property type="match status" value="1"/>
</dbReference>
<feature type="domain" description="FF" evidence="5">
    <location>
        <begin position="598"/>
        <end position="653"/>
    </location>
</feature>
<dbReference type="Pfam" id="PF25432">
    <property type="entry name" value="FF_PRPF40A"/>
    <property type="match status" value="1"/>
</dbReference>
<feature type="compositionally biased region" description="Basic residues" evidence="3">
    <location>
        <begin position="660"/>
        <end position="678"/>
    </location>
</feature>
<dbReference type="SUPFAM" id="SSF51045">
    <property type="entry name" value="WW domain"/>
    <property type="match status" value="2"/>
</dbReference>
<dbReference type="GO" id="GO:0045292">
    <property type="term" value="P:mRNA cis splicing, via spliceosome"/>
    <property type="evidence" value="ECO:0007669"/>
    <property type="project" value="InterPro"/>
</dbReference>
<evidence type="ECO:0008006" key="8">
    <source>
        <dbReference type="Google" id="ProtNLM"/>
    </source>
</evidence>
<dbReference type="InterPro" id="IPR036517">
    <property type="entry name" value="FF_domain_sf"/>
</dbReference>
<dbReference type="AlphaFoldDB" id="A0A8K0C7L4"/>
<feature type="compositionally biased region" description="Basic residues" evidence="3">
    <location>
        <begin position="713"/>
        <end position="725"/>
    </location>
</feature>
<evidence type="ECO:0000256" key="3">
    <source>
        <dbReference type="SAM" id="MobiDB-lite"/>
    </source>
</evidence>
<keyword evidence="7" id="KW-1185">Reference proteome</keyword>
<dbReference type="PROSITE" id="PS51676">
    <property type="entry name" value="FF"/>
    <property type="match status" value="4"/>
</dbReference>
<feature type="domain" description="FF" evidence="5">
    <location>
        <begin position="374"/>
        <end position="437"/>
    </location>
</feature>
<feature type="domain" description="FF" evidence="5">
    <location>
        <begin position="456"/>
        <end position="523"/>
    </location>
</feature>
<name>A0A8K0C7L4_IGNLU</name>
<proteinExistence type="predicted"/>
<dbReference type="FunFam" id="1.10.10.440:FF:000003">
    <property type="entry name" value="Pre-mRNA processing factor 40 homolog A"/>
    <property type="match status" value="1"/>
</dbReference>
<dbReference type="CDD" id="cd00201">
    <property type="entry name" value="WW"/>
    <property type="match status" value="2"/>
</dbReference>
<accession>A0A8K0C7L4</accession>
<dbReference type="FunFam" id="2.20.70.10:FF:000050">
    <property type="entry name" value="pre-mRNA-processing factor 40 homolog B isoform X1"/>
    <property type="match status" value="1"/>
</dbReference>
<dbReference type="InterPro" id="IPR036020">
    <property type="entry name" value="WW_dom_sf"/>
</dbReference>
<feature type="region of interest" description="Disordered" evidence="3">
    <location>
        <begin position="1"/>
        <end position="27"/>
    </location>
</feature>
<dbReference type="GO" id="GO:0003723">
    <property type="term" value="F:RNA binding"/>
    <property type="evidence" value="ECO:0007669"/>
    <property type="project" value="TreeGrafter"/>
</dbReference>
<dbReference type="SMART" id="SM00456">
    <property type="entry name" value="WW"/>
    <property type="match status" value="2"/>
</dbReference>
<evidence type="ECO:0000259" key="5">
    <source>
        <dbReference type="PROSITE" id="PS51676"/>
    </source>
</evidence>
<sequence length="777" mass="89094">MDPSLASIPPPGYGPPPSGIGTPPIIPPVHVPPMAGFPPIIPPFSVPPPGFNAFPPPPTNQTQEWTEHKAPDGRTYYYNSLTKQSSWQKPDTLKSPSELLLSQCPWKEYTADNGKVYYHNINTKESRWVIPPELEEIKKKIAEEETKRPSTPTTVDVTSPLSVQTTASGNASVINSPITTTSASASPGGKSALEASMAATLAAINLPTPPPKQDEDSNLSTHSQPQTVESRTSTPELKVFKDKKEAMEAFKELLKEYNVASNASWEQCVKIIQNDPRYETFKKLNEKKQVFNAYKTQKQKDEKEENRLKAKKAKESLEEFLLNSDKITSATKYYKCDEIFANLEVWQAVPDSDRREIYDDVVFTLSKREKEESKVLKKRNMKKLAEVLDSMTEINYDTTWSEAQAMLLGNTAFKNDVNLLAMDKEDALIVFEEHIRQLEKEEIEDKEREKRRYKRQCRKNRDQFLALLDSLHEEGKLTSMSLWVELYPIISADVRFSAMLGTFRTFRQSGSTPLDLFKFYVEDLKARFYDEKKIIRDILKEREFEVKVNTTFEQFATVVCEDKRSASLDAGNVKLTYNSLLEKAEVKEKERVKEESKRIKKLESNFKSLLREMNIDYELSWEEVKPKIENEEEFRAFASDSERIKIYKDFQYEMEESCSHHHSRSRKSKKSKKNKKYKSSSNSESEEEKVKKGKHRSRSNSLVSAESGDEYSKKKKKKKHKKKSVSRTPSEERSVSKRSNRRPSESGAPGKSSELSESELEKQRALLLAQLKEPESD</sequence>